<feature type="transmembrane region" description="Helical" evidence="1">
    <location>
        <begin position="276"/>
        <end position="302"/>
    </location>
</feature>
<feature type="transmembrane region" description="Helical" evidence="1">
    <location>
        <begin position="235"/>
        <end position="255"/>
    </location>
</feature>
<dbReference type="Proteomes" id="UP000824089">
    <property type="component" value="Unassembled WGS sequence"/>
</dbReference>
<feature type="transmembrane region" description="Helical" evidence="1">
    <location>
        <begin position="21"/>
        <end position="44"/>
    </location>
</feature>
<evidence type="ECO:0000256" key="1">
    <source>
        <dbReference type="SAM" id="Phobius"/>
    </source>
</evidence>
<evidence type="ECO:0000313" key="2">
    <source>
        <dbReference type="EMBL" id="HIU30269.1"/>
    </source>
</evidence>
<dbReference type="EMBL" id="DVMM01000181">
    <property type="protein sequence ID" value="HIU30269.1"/>
    <property type="molecule type" value="Genomic_DNA"/>
</dbReference>
<keyword evidence="1" id="KW-1133">Transmembrane helix</keyword>
<reference evidence="2" key="2">
    <citation type="journal article" date="2021" name="PeerJ">
        <title>Extensive microbial diversity within the chicken gut microbiome revealed by metagenomics and culture.</title>
        <authorList>
            <person name="Gilroy R."/>
            <person name="Ravi A."/>
            <person name="Getino M."/>
            <person name="Pursley I."/>
            <person name="Horton D.L."/>
            <person name="Alikhan N.F."/>
            <person name="Baker D."/>
            <person name="Gharbi K."/>
            <person name="Hall N."/>
            <person name="Watson M."/>
            <person name="Adriaenssens E.M."/>
            <person name="Foster-Nyarko E."/>
            <person name="Jarju S."/>
            <person name="Secka A."/>
            <person name="Antonio M."/>
            <person name="Oren A."/>
            <person name="Chaudhuri R.R."/>
            <person name="La Ragione R."/>
            <person name="Hildebrand F."/>
            <person name="Pallen M.J."/>
        </authorList>
    </citation>
    <scope>NUCLEOTIDE SEQUENCE</scope>
    <source>
        <strain evidence="2">CHK195-4489</strain>
    </source>
</reference>
<protein>
    <submittedName>
        <fullName evidence="2">ABC transporter permease</fullName>
    </submittedName>
</protein>
<dbReference type="AlphaFoldDB" id="A0A9D1I947"/>
<gene>
    <name evidence="2" type="ORF">IAD50_08250</name>
</gene>
<sequence length="359" mass="41779">MRKIITVLIHQIRLNIAHCKAIFSLYIVSLIVINYIVCFLYGAFNIHILEKRSENLAKCTYMIDYKNPEKFENVQKLKSINYVGNSRFYIYESLFETEENFFRIRSSETSELPENLLLAAGRRNFTETELTGDVKSAIVSPNLGKLGDRISLSADDQYLVVGVLDTPQENLFYIPFRTYQELNLDVHRFTYIVKNKLTAKEQEEMLHAIDDSNINMISFYNSAEQEMKQAVLERAGFTIIFIVINFSFLFLLQFISDKTKKSYILYGILGAERSTIFLILYIERIFYVSLTMIFSSLLHFVTKDAFHKIMNLPGSKMEFVDYVVINLIEIVSVFIVSLPFVISFFKKSYTTILKENQMT</sequence>
<proteinExistence type="predicted"/>
<reference evidence="2" key="1">
    <citation type="submission" date="2020-10" db="EMBL/GenBank/DDBJ databases">
        <authorList>
            <person name="Gilroy R."/>
        </authorList>
    </citation>
    <scope>NUCLEOTIDE SEQUENCE</scope>
    <source>
        <strain evidence="2">CHK195-4489</strain>
    </source>
</reference>
<evidence type="ECO:0000313" key="3">
    <source>
        <dbReference type="Proteomes" id="UP000824089"/>
    </source>
</evidence>
<accession>A0A9D1I947</accession>
<keyword evidence="1" id="KW-0472">Membrane</keyword>
<name>A0A9D1I947_9CLOT</name>
<comment type="caution">
    <text evidence="2">The sequence shown here is derived from an EMBL/GenBank/DDBJ whole genome shotgun (WGS) entry which is preliminary data.</text>
</comment>
<organism evidence="2 3">
    <name type="scientific">Candidatus Egerieisoma faecipullorum</name>
    <dbReference type="NCBI Taxonomy" id="2840963"/>
    <lineage>
        <taxon>Bacteria</taxon>
        <taxon>Bacillati</taxon>
        <taxon>Bacillota</taxon>
        <taxon>Clostridia</taxon>
        <taxon>Eubacteriales</taxon>
        <taxon>Clostridiaceae</taxon>
        <taxon>Clostridiaceae incertae sedis</taxon>
        <taxon>Candidatus Egerieisoma</taxon>
    </lineage>
</organism>
<feature type="transmembrane region" description="Helical" evidence="1">
    <location>
        <begin position="322"/>
        <end position="345"/>
    </location>
</feature>
<keyword evidence="1" id="KW-0812">Transmembrane</keyword>